<reference evidence="8" key="1">
    <citation type="journal article" date="2012" name="Appl. Environ. Microbiol.">
        <title>Identification of the haloarchaeal phasin (PhaP) that functions in polyhydroxyalkanoate accumulation and granule formation in Haloferax mediterranei.</title>
        <authorList>
            <person name="Cai S."/>
            <person name="Cai L."/>
            <person name="Liu H."/>
            <person name="Liu X."/>
            <person name="Han J."/>
            <person name="Zhou J."/>
            <person name="Xiang H."/>
        </authorList>
    </citation>
    <scope>NUCLEOTIDE SEQUENCE</scope>
    <source>
        <strain evidence="8">CGMCC 1.2087</strain>
    </source>
</reference>
<evidence type="ECO:0000256" key="4">
    <source>
        <dbReference type="ARBA" id="ARBA00023002"/>
    </source>
</evidence>
<dbReference type="PANTHER" id="PTHR24291">
    <property type="entry name" value="CYTOCHROME P450 FAMILY 4"/>
    <property type="match status" value="1"/>
</dbReference>
<geneLocation type="plasmid" evidence="10 13">
    <name>pHME322</name>
</geneLocation>
<protein>
    <submittedName>
        <fullName evidence="8">Cytochrome P450</fullName>
    </submittedName>
</protein>
<proteinExistence type="inferred from homology"/>
<reference evidence="8 11" key="2">
    <citation type="journal article" date="2012" name="J. Bacteriol.">
        <title>Complete genome sequence of the metabolically versatile halophilic archaeon Haloferax mediterranei, a poly(3-hydroxybutyrate-co-3-hydroxyvalerate) producer.</title>
        <authorList>
            <person name="Han J."/>
            <person name="Zhang F."/>
            <person name="Hou J."/>
            <person name="Liu X."/>
            <person name="Li M."/>
            <person name="Liu H."/>
            <person name="Cai L."/>
            <person name="Zhang B."/>
            <person name="Chen Y."/>
            <person name="Zhou J."/>
            <person name="Hu S."/>
            <person name="Xiang H."/>
        </authorList>
    </citation>
    <scope>NUCLEOTIDE SEQUENCE [LARGE SCALE GENOMIC DNA]</scope>
    <source>
        <strain evidence="11">ATCC 33500 / DSM 1411 / JCM 8866 / NBRC 14739 / NCIMB 2177 / R-4</strain>
        <strain evidence="8">CGMCC 1.2087</strain>
        <plasmid evidence="11">pHM300</plasmid>
    </source>
</reference>
<evidence type="ECO:0000313" key="9">
    <source>
        <dbReference type="EMBL" id="AHZ24248.1"/>
    </source>
</evidence>
<sequence length="448" mass="50778">MIDNTATQTPPGPDGIPFFGNTHQLLQHDLLSWMTELVESYGEFVQLNVAGKRLVVVADPNAVETVLIDENECFEKGGFQKKVTASLLGEGLVLADGKQWREHRHALEPAFHPQQVARFAEVIQKQTARQFAGWSDGTVLDFDSEMQELTLAVIADGLFDVDTRSETWDLETSFAQVLDHFERVGQTYIYVPEWIPTPRNRRYKRALSELETVVDEIIESHARGERSEESVVSKLLSHAESSADWDRNAIRDEIITLLVAGHETTALALTFTTYLLGTTPSVLQRTRDTVDSFEESRFLEQVRECEWLEQVIDESLRLYPPAYSIFREPTTDVTLGGYRVPAGSIIALPQWAIHRDSDVFDAPTEFRPSRWTNEFASSVSPGAYFPFAAGPRRCIGERFAKLELKIVLGMFLREFDFEVNTETPLDVTPSLSTRPTEPVRVRVQRRPE</sequence>
<keyword evidence="4" id="KW-0560">Oxidoreductase</keyword>
<dbReference type="InterPro" id="IPR001128">
    <property type="entry name" value="Cyt_P450"/>
</dbReference>
<reference evidence="9 12" key="3">
    <citation type="submission" date="2014-04" db="EMBL/GenBank/DDBJ databases">
        <title>Transcriptional profiles of Haloferax mediterranei on the basis of nitrogen availability.</title>
        <authorList>
            <person name="Bautista V."/>
        </authorList>
    </citation>
    <scope>NUCLEOTIDE SEQUENCE [LARGE SCALE GENOMIC DNA]</scope>
    <source>
        <strain evidence="9">ATCC 33500</strain>
        <strain evidence="12">ATCC 33500 / DSM 1411 / JCM 8866 / NBRC 14739 / NCIMB 2177 / R-4</strain>
        <plasmid evidence="9">HMPLAS2</plasmid>
        <plasmid evidence="12">Plasmid HMPLAS2</plasmid>
    </source>
</reference>
<dbReference type="SUPFAM" id="SSF48264">
    <property type="entry name" value="Cytochrome P450"/>
    <property type="match status" value="1"/>
</dbReference>
<dbReference type="Proteomes" id="UP000299011">
    <property type="component" value="Plasmid pHME322"/>
</dbReference>
<dbReference type="EMBL" id="CP007553">
    <property type="protein sequence ID" value="AHZ24248.1"/>
    <property type="molecule type" value="Genomic_DNA"/>
</dbReference>
<dbReference type="GO" id="GO:0020037">
    <property type="term" value="F:heme binding"/>
    <property type="evidence" value="ECO:0007669"/>
    <property type="project" value="InterPro"/>
</dbReference>
<geneLocation type="plasmid" evidence="9 12">
    <name>HMPLAS2</name>
</geneLocation>
<dbReference type="AlphaFoldDB" id="I3R9H3"/>
<name>I3R9H3_HALMT</name>
<dbReference type="Gene3D" id="1.10.630.10">
    <property type="entry name" value="Cytochrome P450"/>
    <property type="match status" value="1"/>
</dbReference>
<organism evidence="8 11">
    <name type="scientific">Haloferax mediterranei (strain ATCC 33500 / DSM 1411 / JCM 8866 / NBRC 14739 / NCIMB 2177 / R-4)</name>
    <name type="common">Halobacterium mediterranei</name>
    <dbReference type="NCBI Taxonomy" id="523841"/>
    <lineage>
        <taxon>Archaea</taxon>
        <taxon>Methanobacteriati</taxon>
        <taxon>Methanobacteriota</taxon>
        <taxon>Stenosarchaea group</taxon>
        <taxon>Halobacteria</taxon>
        <taxon>Halobacteriales</taxon>
        <taxon>Haloferacaceae</taxon>
        <taxon>Haloferax</taxon>
    </lineage>
</organism>
<dbReference type="KEGG" id="hme:HFX_5046"/>
<evidence type="ECO:0000256" key="3">
    <source>
        <dbReference type="ARBA" id="ARBA00022723"/>
    </source>
</evidence>
<dbReference type="PRINTS" id="PR00385">
    <property type="entry name" value="P450"/>
</dbReference>
<evidence type="ECO:0000313" key="10">
    <source>
        <dbReference type="EMBL" id="QCQ77312.1"/>
    </source>
</evidence>
<evidence type="ECO:0000256" key="2">
    <source>
        <dbReference type="ARBA" id="ARBA00022617"/>
    </source>
</evidence>
<dbReference type="GO" id="GO:0016705">
    <property type="term" value="F:oxidoreductase activity, acting on paired donors, with incorporation or reduction of molecular oxygen"/>
    <property type="evidence" value="ECO:0007669"/>
    <property type="project" value="InterPro"/>
</dbReference>
<dbReference type="GeneID" id="40158463"/>
<gene>
    <name evidence="8" type="primary">cyp1</name>
    <name evidence="8" type="ordered locus">HFX_5046</name>
    <name evidence="9" type="ORF">BM92_18775</name>
    <name evidence="10" type="ORF">E6P09_18560</name>
</gene>
<comment type="similarity">
    <text evidence="1">Belongs to the cytochrome P450 family.</text>
</comment>
<dbReference type="Proteomes" id="UP000027075">
    <property type="component" value="Plasmid HMPLAS2"/>
</dbReference>
<keyword evidence="2" id="KW-0349">Heme</keyword>
<dbReference type="EMBL" id="CP001870">
    <property type="protein sequence ID" value="AFK20883.1"/>
    <property type="molecule type" value="Genomic_DNA"/>
</dbReference>
<dbReference type="OrthoDB" id="9881at2157"/>
<dbReference type="HOGENOM" id="CLU_001570_5_1_2"/>
<keyword evidence="6" id="KW-0503">Monooxygenase</keyword>
<geneLocation type="plasmid" evidence="8 11">
    <name>pHM300</name>
</geneLocation>
<keyword evidence="5" id="KW-0408">Iron</keyword>
<evidence type="ECO:0000313" key="11">
    <source>
        <dbReference type="Proteomes" id="UP000006469"/>
    </source>
</evidence>
<dbReference type="PANTHER" id="PTHR24291:SF50">
    <property type="entry name" value="BIFUNCTIONAL ALBAFLAVENONE MONOOXYGENASE_TERPENE SYNTHASE"/>
    <property type="match status" value="1"/>
</dbReference>
<keyword evidence="8" id="KW-0614">Plasmid</keyword>
<dbReference type="GO" id="GO:0004497">
    <property type="term" value="F:monooxygenase activity"/>
    <property type="evidence" value="ECO:0007669"/>
    <property type="project" value="UniProtKB-KW"/>
</dbReference>
<dbReference type="GO" id="GO:0005506">
    <property type="term" value="F:iron ion binding"/>
    <property type="evidence" value="ECO:0007669"/>
    <property type="project" value="InterPro"/>
</dbReference>
<feature type="region of interest" description="Disordered" evidence="7">
    <location>
        <begin position="426"/>
        <end position="448"/>
    </location>
</feature>
<feature type="compositionally biased region" description="Basic and acidic residues" evidence="7">
    <location>
        <begin position="437"/>
        <end position="448"/>
    </location>
</feature>
<evidence type="ECO:0000313" key="12">
    <source>
        <dbReference type="Proteomes" id="UP000027075"/>
    </source>
</evidence>
<evidence type="ECO:0000256" key="5">
    <source>
        <dbReference type="ARBA" id="ARBA00023004"/>
    </source>
</evidence>
<accession>I3R9H3</accession>
<keyword evidence="3" id="KW-0479">Metal-binding</keyword>
<evidence type="ECO:0000313" key="8">
    <source>
        <dbReference type="EMBL" id="AFK20883.1"/>
    </source>
</evidence>
<evidence type="ECO:0000313" key="13">
    <source>
        <dbReference type="Proteomes" id="UP000299011"/>
    </source>
</evidence>
<reference evidence="10 13" key="5">
    <citation type="submission" date="2019-04" db="EMBL/GenBank/DDBJ databases">
        <title>Methylomes of two halophilic Archaea, Haloarcula marismortui and Haloferax mediterranei.</title>
        <authorList>
            <person name="DasSarma S."/>
            <person name="DasSarma P."/>
            <person name="DasSarma S."/>
            <person name="Fomenkov A."/>
            <person name="Vincze T."/>
            <person name="Anton B.P."/>
            <person name="Roberts R.J."/>
        </authorList>
    </citation>
    <scope>NUCLEOTIDE SEQUENCE [LARGE SCALE GENOMIC DNA]</scope>
    <source>
        <strain evidence="10">ATCC 33500</strain>
        <strain evidence="13">ATCC 33500 / DSM 1411 / JCM 8866 / NBRC 14739 / NCIMB 2177 / R-4</strain>
        <plasmid evidence="10 13">pHME322</plasmid>
    </source>
</reference>
<dbReference type="PRINTS" id="PR00463">
    <property type="entry name" value="EP450I"/>
</dbReference>
<dbReference type="EMBL" id="CP039141">
    <property type="protein sequence ID" value="QCQ77312.1"/>
    <property type="molecule type" value="Genomic_DNA"/>
</dbReference>
<evidence type="ECO:0000256" key="1">
    <source>
        <dbReference type="ARBA" id="ARBA00010617"/>
    </source>
</evidence>
<dbReference type="Pfam" id="PF00067">
    <property type="entry name" value="p450"/>
    <property type="match status" value="1"/>
</dbReference>
<reference evidence="8" key="4">
    <citation type="submission" date="2014-05" db="EMBL/GenBank/DDBJ databases">
        <authorList>
            <person name="Wang L."/>
            <person name="Yang H."/>
            <person name="Xiang H."/>
        </authorList>
    </citation>
    <scope>NUCLEOTIDE SEQUENCE</scope>
    <source>
        <strain evidence="8">CGMCC 1.2087</strain>
        <plasmid evidence="8">pHM300</plasmid>
    </source>
</reference>
<dbReference type="InterPro" id="IPR002401">
    <property type="entry name" value="Cyt_P450_E_grp-I"/>
</dbReference>
<evidence type="ECO:0000256" key="7">
    <source>
        <dbReference type="SAM" id="MobiDB-lite"/>
    </source>
</evidence>
<dbReference type="RefSeq" id="WP_014732648.1">
    <property type="nucleotide sequence ID" value="NC_017943.1"/>
</dbReference>
<dbReference type="Proteomes" id="UP000006469">
    <property type="component" value="Plasmid pHM300"/>
</dbReference>
<dbReference type="InterPro" id="IPR050196">
    <property type="entry name" value="Cytochrome_P450_Monoox"/>
</dbReference>
<dbReference type="InterPro" id="IPR036396">
    <property type="entry name" value="Cyt_P450_sf"/>
</dbReference>
<evidence type="ECO:0000256" key="6">
    <source>
        <dbReference type="ARBA" id="ARBA00023033"/>
    </source>
</evidence>